<dbReference type="SUPFAM" id="SSF53223">
    <property type="entry name" value="Aminoacid dehydrogenase-like, N-terminal domain"/>
    <property type="match status" value="1"/>
</dbReference>
<gene>
    <name evidence="4" type="primary">aroE</name>
    <name evidence="6" type="ORF">CYD53_107148</name>
</gene>
<keyword evidence="4" id="KW-0521">NADP</keyword>
<dbReference type="GO" id="GO:0050661">
    <property type="term" value="F:NADP binding"/>
    <property type="evidence" value="ECO:0007669"/>
    <property type="project" value="TreeGrafter"/>
</dbReference>
<evidence type="ECO:0000259" key="5">
    <source>
        <dbReference type="Pfam" id="PF08501"/>
    </source>
</evidence>
<dbReference type="EMBL" id="PQFZ01000007">
    <property type="protein sequence ID" value="POR51365.1"/>
    <property type="molecule type" value="Genomic_DNA"/>
</dbReference>
<dbReference type="Gene3D" id="3.40.50.720">
    <property type="entry name" value="NAD(P)-binding Rossmann-like Domain"/>
    <property type="match status" value="1"/>
</dbReference>
<keyword evidence="4" id="KW-0028">Amino-acid biosynthesis</keyword>
<evidence type="ECO:0000256" key="2">
    <source>
        <dbReference type="ARBA" id="ARBA00023002"/>
    </source>
</evidence>
<feature type="domain" description="Shikimate dehydrogenase substrate binding N-terminal" evidence="5">
    <location>
        <begin position="17"/>
        <end position="102"/>
    </location>
</feature>
<dbReference type="HAMAP" id="MF_00222">
    <property type="entry name" value="Shikimate_DH_AroE"/>
    <property type="match status" value="1"/>
</dbReference>
<protein>
    <recommendedName>
        <fullName evidence="4">Shikimate dehydrogenase (NADP(+))</fullName>
        <shortName evidence="4">SDH</shortName>
        <ecNumber evidence="4">1.1.1.25</ecNumber>
    </recommendedName>
</protein>
<dbReference type="InterPro" id="IPR046346">
    <property type="entry name" value="Aminoacid_DH-like_N_sf"/>
</dbReference>
<dbReference type="SUPFAM" id="SSF51735">
    <property type="entry name" value="NAD(P)-binding Rossmann-fold domains"/>
    <property type="match status" value="1"/>
</dbReference>
<evidence type="ECO:0000256" key="1">
    <source>
        <dbReference type="ARBA" id="ARBA00004871"/>
    </source>
</evidence>
<reference evidence="6 7" key="1">
    <citation type="submission" date="2018-01" db="EMBL/GenBank/DDBJ databases">
        <title>Genomic Encyclopedia of Type Strains, Phase III (KMG-III): the genomes of soil and plant-associated and newly described type strains.</title>
        <authorList>
            <person name="Whitman W."/>
        </authorList>
    </citation>
    <scope>NUCLEOTIDE SEQUENCE [LARGE SCALE GENOMIC DNA]</scope>
    <source>
        <strain evidence="6 7">1131</strain>
    </source>
</reference>
<accession>A0A2S4M9R1</accession>
<comment type="pathway">
    <text evidence="1 4">Metabolic intermediate biosynthesis; chorismate biosynthesis; chorismate from D-erythrose 4-phosphate and phosphoenolpyruvate: step 4/7.</text>
</comment>
<dbReference type="OrthoDB" id="9792692at2"/>
<comment type="subunit">
    <text evidence="4">Homodimer.</text>
</comment>
<comment type="catalytic activity">
    <reaction evidence="4">
        <text>shikimate + NADP(+) = 3-dehydroshikimate + NADPH + H(+)</text>
        <dbReference type="Rhea" id="RHEA:17737"/>
        <dbReference type="ChEBI" id="CHEBI:15378"/>
        <dbReference type="ChEBI" id="CHEBI:16630"/>
        <dbReference type="ChEBI" id="CHEBI:36208"/>
        <dbReference type="ChEBI" id="CHEBI:57783"/>
        <dbReference type="ChEBI" id="CHEBI:58349"/>
        <dbReference type="EC" id="1.1.1.25"/>
    </reaction>
</comment>
<dbReference type="Pfam" id="PF02423">
    <property type="entry name" value="OCD_Mu_crystall"/>
    <property type="match status" value="1"/>
</dbReference>
<evidence type="ECO:0000313" key="6">
    <source>
        <dbReference type="EMBL" id="POR51365.1"/>
    </source>
</evidence>
<keyword evidence="2 4" id="KW-0560">Oxidoreductase</keyword>
<dbReference type="PANTHER" id="PTHR21089">
    <property type="entry name" value="SHIKIMATE DEHYDROGENASE"/>
    <property type="match status" value="1"/>
</dbReference>
<feature type="binding site" evidence="4">
    <location>
        <position position="75"/>
    </location>
    <ligand>
        <name>shikimate</name>
        <dbReference type="ChEBI" id="CHEBI:36208"/>
    </ligand>
</feature>
<feature type="binding site" evidence="4">
    <location>
        <position position="100"/>
    </location>
    <ligand>
        <name>shikimate</name>
        <dbReference type="ChEBI" id="CHEBI:36208"/>
    </ligand>
</feature>
<dbReference type="RefSeq" id="WP_103718752.1">
    <property type="nucleotide sequence ID" value="NZ_PQFZ01000007.1"/>
</dbReference>
<keyword evidence="3 4" id="KW-0057">Aromatic amino acid biosynthesis</keyword>
<comment type="caution">
    <text evidence="4">Lacks conserved residue(s) required for the propagation of feature annotation.</text>
</comment>
<dbReference type="EC" id="1.1.1.25" evidence="4"/>
<feature type="binding site" evidence="4">
    <location>
        <position position="252"/>
    </location>
    <ligand>
        <name>NADP(+)</name>
        <dbReference type="ChEBI" id="CHEBI:58349"/>
    </ligand>
</feature>
<name>A0A2S4M9R1_9HYPH</name>
<keyword evidence="7" id="KW-1185">Reference proteome</keyword>
<dbReference type="InterPro" id="IPR003462">
    <property type="entry name" value="ODC_Mu_crystall"/>
</dbReference>
<dbReference type="GO" id="GO:0005829">
    <property type="term" value="C:cytosol"/>
    <property type="evidence" value="ECO:0007669"/>
    <property type="project" value="TreeGrafter"/>
</dbReference>
<dbReference type="Pfam" id="PF08501">
    <property type="entry name" value="Shikimate_dh_N"/>
    <property type="match status" value="1"/>
</dbReference>
<dbReference type="InterPro" id="IPR013708">
    <property type="entry name" value="Shikimate_DH-bd_N"/>
</dbReference>
<dbReference type="GO" id="GO:0009423">
    <property type="term" value="P:chorismate biosynthetic process"/>
    <property type="evidence" value="ECO:0007669"/>
    <property type="project" value="UniProtKB-UniRule"/>
</dbReference>
<comment type="caution">
    <text evidence="6">The sequence shown here is derived from an EMBL/GenBank/DDBJ whole genome shotgun (WGS) entry which is preliminary data.</text>
</comment>
<dbReference type="InterPro" id="IPR029752">
    <property type="entry name" value="D-isomer_DH_CS1"/>
</dbReference>
<dbReference type="UniPathway" id="UPA00053">
    <property type="reaction ID" value="UER00087"/>
</dbReference>
<feature type="binding site" evidence="4">
    <location>
        <position position="259"/>
    </location>
    <ligand>
        <name>shikimate</name>
        <dbReference type="ChEBI" id="CHEBI:36208"/>
    </ligand>
</feature>
<evidence type="ECO:0000313" key="7">
    <source>
        <dbReference type="Proteomes" id="UP000236919"/>
    </source>
</evidence>
<comment type="similarity">
    <text evidence="4">Belongs to the shikimate dehydrogenase family.</text>
</comment>
<organism evidence="6 7">
    <name type="scientific">Bosea psychrotolerans</name>
    <dbReference type="NCBI Taxonomy" id="1871628"/>
    <lineage>
        <taxon>Bacteria</taxon>
        <taxon>Pseudomonadati</taxon>
        <taxon>Pseudomonadota</taxon>
        <taxon>Alphaproteobacteria</taxon>
        <taxon>Hyphomicrobiales</taxon>
        <taxon>Boseaceae</taxon>
        <taxon>Bosea</taxon>
    </lineage>
</organism>
<dbReference type="InterPro" id="IPR036291">
    <property type="entry name" value="NAD(P)-bd_dom_sf"/>
</dbReference>
<dbReference type="CDD" id="cd01065">
    <property type="entry name" value="NAD_bind_Shikimate_DH"/>
    <property type="match status" value="1"/>
</dbReference>
<dbReference type="GO" id="GO:0009073">
    <property type="term" value="P:aromatic amino acid family biosynthetic process"/>
    <property type="evidence" value="ECO:0007669"/>
    <property type="project" value="UniProtKB-KW"/>
</dbReference>
<dbReference type="GO" id="GO:0004764">
    <property type="term" value="F:shikimate 3-dehydrogenase (NADP+) activity"/>
    <property type="evidence" value="ECO:0007669"/>
    <property type="project" value="UniProtKB-UniRule"/>
</dbReference>
<dbReference type="PROSITE" id="PS00065">
    <property type="entry name" value="D_2_HYDROXYACID_DH_1"/>
    <property type="match status" value="1"/>
</dbReference>
<dbReference type="Gene3D" id="3.40.50.10860">
    <property type="entry name" value="Leucine Dehydrogenase, chain A, domain 1"/>
    <property type="match status" value="1"/>
</dbReference>
<dbReference type="AlphaFoldDB" id="A0A2S4M9R1"/>
<dbReference type="GO" id="GO:0019632">
    <property type="term" value="P:shikimate metabolic process"/>
    <property type="evidence" value="ECO:0007669"/>
    <property type="project" value="TreeGrafter"/>
</dbReference>
<feature type="active site" description="Proton acceptor" evidence="4">
    <location>
        <position position="79"/>
    </location>
</feature>
<dbReference type="InterPro" id="IPR022893">
    <property type="entry name" value="Shikimate_DH_fam"/>
</dbReference>
<proteinExistence type="inferred from homology"/>
<sequence>MPAFPIANRTKRVLLGLIGSPIAHSAAPAMHEAAAGAAGFELHYHLIDIAGAKAADLAVILDGVRRLGFSGLNITFPYKEAVVPLLDALAPEAAAMGAVNTVVVRDGLLTGYNTDASGFATAYRALQRRDGDAPVAIIGTGGVGKAIGFALASCGVKTLRLFDLDPAKSEALAAQLGQQRVTVEIATSVEAAVSGAAGIVNGTPIGMLPNRDTPVPAGLIDRSQWVADAVYHPLWTPLLKAAQSAGATVMTGRELSINQAIDAFAMFTDQAPSHSAIAQAFDESLAAQEAIHRAA</sequence>
<feature type="binding site" evidence="4">
    <location>
        <position position="229"/>
    </location>
    <ligand>
        <name>NADP(+)</name>
        <dbReference type="ChEBI" id="CHEBI:58349"/>
    </ligand>
</feature>
<comment type="function">
    <text evidence="4">Involved in the biosynthesis of the chorismate, which leads to the biosynthesis of aromatic amino acids. Catalyzes the reversible NADPH linked reduction of 3-dehydroshikimate (DHSA) to yield shikimate (SA).</text>
</comment>
<evidence type="ECO:0000256" key="3">
    <source>
        <dbReference type="ARBA" id="ARBA00023141"/>
    </source>
</evidence>
<dbReference type="NCBIfam" id="NF009201">
    <property type="entry name" value="PRK12549.1"/>
    <property type="match status" value="1"/>
</dbReference>
<dbReference type="PANTHER" id="PTHR21089:SF1">
    <property type="entry name" value="BIFUNCTIONAL 3-DEHYDROQUINATE DEHYDRATASE_SHIKIMATE DEHYDROGENASE, CHLOROPLASTIC"/>
    <property type="match status" value="1"/>
</dbReference>
<feature type="binding site" evidence="4">
    <location>
        <position position="231"/>
    </location>
    <ligand>
        <name>shikimate</name>
        <dbReference type="ChEBI" id="CHEBI:36208"/>
    </ligand>
</feature>
<feature type="binding site" evidence="4">
    <location>
        <position position="115"/>
    </location>
    <ligand>
        <name>shikimate</name>
        <dbReference type="ChEBI" id="CHEBI:36208"/>
    </ligand>
</feature>
<dbReference type="NCBIfam" id="NF001319">
    <property type="entry name" value="PRK00258.3-3"/>
    <property type="match status" value="1"/>
</dbReference>
<dbReference type="GO" id="GO:0008652">
    <property type="term" value="P:amino acid biosynthetic process"/>
    <property type="evidence" value="ECO:0007669"/>
    <property type="project" value="UniProtKB-KW"/>
</dbReference>
<evidence type="ECO:0000256" key="4">
    <source>
        <dbReference type="HAMAP-Rule" id="MF_00222"/>
    </source>
</evidence>
<dbReference type="Proteomes" id="UP000236919">
    <property type="component" value="Unassembled WGS sequence"/>
</dbReference>